<protein>
    <submittedName>
        <fullName evidence="1">Uncharacterized protein</fullName>
    </submittedName>
</protein>
<evidence type="ECO:0000313" key="1">
    <source>
        <dbReference type="EMBL" id="OPC77072.1"/>
    </source>
</evidence>
<dbReference type="STRING" id="159449.B4N89_41625"/>
<sequence>MCGTSSATAADYGWIPSSFVFPLGLEVGYSLTLVRGVPPEEVLRVMGAEPAGVCRGADELFERQEELVAEADEWDESFIAGVCAVPGEGGDWALVLHFDGGIGMRPRFLETLSARSRAVTHSSNGGKPIHTFDWYEDGELRTGFEWPTVRYGSAPDDLLPMMRESGFDLREESDVDTYDRKAAVLALAERLTGVRLTEDLLDNSAYLLGHVPEEPAQEWTSVVIDLTDANGEGFHREVTREQVEHAMEHHRAERDRPLRLDEP</sequence>
<dbReference type="EMBL" id="MWQN01000004">
    <property type="protein sequence ID" value="OPC77072.1"/>
    <property type="molecule type" value="Genomic_DNA"/>
</dbReference>
<dbReference type="InterPro" id="IPR045592">
    <property type="entry name" value="DUF6461"/>
</dbReference>
<proteinExistence type="predicted"/>
<name>A0A1T3NJV0_9ACTN</name>
<evidence type="ECO:0000313" key="2">
    <source>
        <dbReference type="Proteomes" id="UP000190037"/>
    </source>
</evidence>
<reference evidence="1 2" key="1">
    <citation type="submission" date="2017-03" db="EMBL/GenBank/DDBJ databases">
        <title>Draft genome sequence of Streptomyces scabrisporus NF3, endophyte isolated from Amphipterygium adstringens.</title>
        <authorList>
            <person name="Vazquez M."/>
            <person name="Ceapa C.D."/>
            <person name="Rodriguez Luna D."/>
            <person name="Sanchez Esquivel S."/>
        </authorList>
    </citation>
    <scope>NUCLEOTIDE SEQUENCE [LARGE SCALE GENOMIC DNA]</scope>
    <source>
        <strain evidence="1 2">NF3</strain>
    </source>
</reference>
<comment type="caution">
    <text evidence="1">The sequence shown here is derived from an EMBL/GenBank/DDBJ whole genome shotgun (WGS) entry which is preliminary data.</text>
</comment>
<gene>
    <name evidence="1" type="ORF">B4N89_41625</name>
</gene>
<keyword evidence="2" id="KW-1185">Reference proteome</keyword>
<dbReference type="AlphaFoldDB" id="A0A1T3NJV0"/>
<accession>A0A1T3NJV0</accession>
<organism evidence="1 2">
    <name type="scientific">Embleya scabrispora</name>
    <dbReference type="NCBI Taxonomy" id="159449"/>
    <lineage>
        <taxon>Bacteria</taxon>
        <taxon>Bacillati</taxon>
        <taxon>Actinomycetota</taxon>
        <taxon>Actinomycetes</taxon>
        <taxon>Kitasatosporales</taxon>
        <taxon>Streptomycetaceae</taxon>
        <taxon>Embleya</taxon>
    </lineage>
</organism>
<dbReference type="Pfam" id="PF20062">
    <property type="entry name" value="DUF6461"/>
    <property type="match status" value="1"/>
</dbReference>
<dbReference type="Proteomes" id="UP000190037">
    <property type="component" value="Unassembled WGS sequence"/>
</dbReference>
<dbReference type="OrthoDB" id="4460129at2"/>